<evidence type="ECO:0000313" key="1">
    <source>
        <dbReference type="EMBL" id="MCK2213091.1"/>
    </source>
</evidence>
<proteinExistence type="predicted"/>
<name>A0ABT0FMB7_9ACTN</name>
<keyword evidence="2" id="KW-1185">Reference proteome</keyword>
<dbReference type="SUPFAM" id="SSF51556">
    <property type="entry name" value="Metallo-dependent hydrolases"/>
    <property type="match status" value="1"/>
</dbReference>
<dbReference type="Pfam" id="PF01244">
    <property type="entry name" value="Peptidase_M19"/>
    <property type="match status" value="1"/>
</dbReference>
<dbReference type="EMBL" id="JAKRKC020000001">
    <property type="protein sequence ID" value="MCK2213091.1"/>
    <property type="molecule type" value="Genomic_DNA"/>
</dbReference>
<comment type="caution">
    <text evidence="1">The sequence shown here is derived from an EMBL/GenBank/DDBJ whole genome shotgun (WGS) entry which is preliminary data.</text>
</comment>
<accession>A0ABT0FMB7</accession>
<evidence type="ECO:0000313" key="2">
    <source>
        <dbReference type="Proteomes" id="UP001317259"/>
    </source>
</evidence>
<dbReference type="RefSeq" id="WP_242372734.1">
    <property type="nucleotide sequence ID" value="NZ_JAKRKC020000001.1"/>
</dbReference>
<reference evidence="1 2" key="1">
    <citation type="submission" date="2022-04" db="EMBL/GenBank/DDBJ databases">
        <title>Genome draft of Actinomadura sp. ATCC 31491.</title>
        <authorList>
            <person name="Shi X."/>
            <person name="Du Y."/>
        </authorList>
    </citation>
    <scope>NUCLEOTIDE SEQUENCE [LARGE SCALE GENOMIC DNA]</scope>
    <source>
        <strain evidence="1 2">ATCC 31491</strain>
    </source>
</reference>
<gene>
    <name evidence="1" type="ORF">MF672_004655</name>
</gene>
<organism evidence="1 2">
    <name type="scientific">Actinomadura luzonensis</name>
    <dbReference type="NCBI Taxonomy" id="2805427"/>
    <lineage>
        <taxon>Bacteria</taxon>
        <taxon>Bacillati</taxon>
        <taxon>Actinomycetota</taxon>
        <taxon>Actinomycetes</taxon>
        <taxon>Streptosporangiales</taxon>
        <taxon>Thermomonosporaceae</taxon>
        <taxon>Actinomadura</taxon>
    </lineage>
</organism>
<dbReference type="PANTHER" id="PTHR10443:SF12">
    <property type="entry name" value="DIPEPTIDASE"/>
    <property type="match status" value="1"/>
</dbReference>
<dbReference type="InterPro" id="IPR008257">
    <property type="entry name" value="Pept_M19"/>
</dbReference>
<sequence>MTDQPWVFAGHSDFVAGLAGYDMKAPLTGAPPSRPPAPGLAAAHGLGGGLFEVMVPPVERPELIRDDAGLRIAYPPRLDRHHALDRTITGIAALLRLTREAPDRVRLVRTVDDLDRARRDGVFAAVLHLADADALDPDLETLHLLHAAGVRSLAITWSRQNDFGYGVPYHSPGTPDVGPGLTEAGVRLVRACNDLGILVDLAHLNLAGFLDVADCSRAPLVVTHGAAHALSPTSRALTDDQIAAVAAGGGVIGVSLEGVAPSPAGIVADVLDQIRYLVDLAGPEHVALGSDLYRAPDAGHPGGAVLLPGLLDALREAGYGHDVVTGLAHGNWLRVLRATWRPA</sequence>
<dbReference type="PROSITE" id="PS51365">
    <property type="entry name" value="RENAL_DIPEPTIDASE_2"/>
    <property type="match status" value="1"/>
</dbReference>
<protein>
    <submittedName>
        <fullName evidence="1">Dipeptidase</fullName>
    </submittedName>
</protein>
<dbReference type="Proteomes" id="UP001317259">
    <property type="component" value="Unassembled WGS sequence"/>
</dbReference>
<dbReference type="InterPro" id="IPR032466">
    <property type="entry name" value="Metal_Hydrolase"/>
</dbReference>
<dbReference type="PANTHER" id="PTHR10443">
    <property type="entry name" value="MICROSOMAL DIPEPTIDASE"/>
    <property type="match status" value="1"/>
</dbReference>
<dbReference type="Gene3D" id="3.20.20.140">
    <property type="entry name" value="Metal-dependent hydrolases"/>
    <property type="match status" value="1"/>
</dbReference>